<name>A0AA86SK29_9FABA</name>
<keyword evidence="2" id="KW-1185">Reference proteome</keyword>
<protein>
    <submittedName>
        <fullName evidence="1">Uncharacterized protein</fullName>
    </submittedName>
</protein>
<evidence type="ECO:0000313" key="1">
    <source>
        <dbReference type="EMBL" id="CAJ1957740.1"/>
    </source>
</evidence>
<sequence length="81" mass="9023">MIHRSFLQGSLLPFEGIFVRPFTKQGNLGECVDYFALKPIFVHTAVKVSMLPLLGIIIHNSHDLGASKTSTFLPNYNSFQA</sequence>
<dbReference type="AlphaFoldDB" id="A0AA86SK29"/>
<evidence type="ECO:0000313" key="2">
    <source>
        <dbReference type="Proteomes" id="UP001189624"/>
    </source>
</evidence>
<feature type="non-terminal residue" evidence="1">
    <location>
        <position position="81"/>
    </location>
</feature>
<dbReference type="Proteomes" id="UP001189624">
    <property type="component" value="Chromosome 5"/>
</dbReference>
<dbReference type="EMBL" id="OY731402">
    <property type="protein sequence ID" value="CAJ1957740.1"/>
    <property type="molecule type" value="Genomic_DNA"/>
</dbReference>
<accession>A0AA86SK29</accession>
<proteinExistence type="predicted"/>
<reference evidence="1" key="1">
    <citation type="submission" date="2023-10" db="EMBL/GenBank/DDBJ databases">
        <authorList>
            <person name="Domelevo Entfellner J.-B."/>
        </authorList>
    </citation>
    <scope>NUCLEOTIDE SEQUENCE</scope>
</reference>
<organism evidence="1 2">
    <name type="scientific">Sphenostylis stenocarpa</name>
    <dbReference type="NCBI Taxonomy" id="92480"/>
    <lineage>
        <taxon>Eukaryota</taxon>
        <taxon>Viridiplantae</taxon>
        <taxon>Streptophyta</taxon>
        <taxon>Embryophyta</taxon>
        <taxon>Tracheophyta</taxon>
        <taxon>Spermatophyta</taxon>
        <taxon>Magnoliopsida</taxon>
        <taxon>eudicotyledons</taxon>
        <taxon>Gunneridae</taxon>
        <taxon>Pentapetalae</taxon>
        <taxon>rosids</taxon>
        <taxon>fabids</taxon>
        <taxon>Fabales</taxon>
        <taxon>Fabaceae</taxon>
        <taxon>Papilionoideae</taxon>
        <taxon>50 kb inversion clade</taxon>
        <taxon>NPAAA clade</taxon>
        <taxon>indigoferoid/millettioid clade</taxon>
        <taxon>Phaseoleae</taxon>
        <taxon>Sphenostylis</taxon>
    </lineage>
</organism>
<dbReference type="Gramene" id="rna-AYBTSS11_LOCUS17363">
    <property type="protein sequence ID" value="CAJ1957740.1"/>
    <property type="gene ID" value="gene-AYBTSS11_LOCUS17363"/>
</dbReference>
<gene>
    <name evidence="1" type="ORF">AYBTSS11_LOCUS17363</name>
</gene>